<feature type="transmembrane region" description="Helical" evidence="1">
    <location>
        <begin position="376"/>
        <end position="398"/>
    </location>
</feature>
<organism evidence="2 3">
    <name type="scientific">Bifidobacterium vansinderenii</name>
    <dbReference type="NCBI Taxonomy" id="1984871"/>
    <lineage>
        <taxon>Bacteria</taxon>
        <taxon>Bacillati</taxon>
        <taxon>Actinomycetota</taxon>
        <taxon>Actinomycetes</taxon>
        <taxon>Bifidobacteriales</taxon>
        <taxon>Bifidobacteriaceae</taxon>
        <taxon>Bifidobacterium</taxon>
    </lineage>
</organism>
<feature type="transmembrane region" description="Helical" evidence="1">
    <location>
        <begin position="102"/>
        <end position="120"/>
    </location>
</feature>
<gene>
    <name evidence="2" type="ORF">Tam10B_1058</name>
</gene>
<dbReference type="AlphaFoldDB" id="A0A229VYM7"/>
<dbReference type="OrthoDB" id="1551474at2"/>
<reference evidence="2 3" key="1">
    <citation type="submission" date="2017-05" db="EMBL/GenBank/DDBJ databases">
        <title>Bifidobacterium vansinderenii sp. nov.</title>
        <authorList>
            <person name="Lugli G.A."/>
            <person name="Duranti S."/>
            <person name="Mangifesta M."/>
        </authorList>
    </citation>
    <scope>NUCLEOTIDE SEQUENCE [LARGE SCALE GENOMIC DNA]</scope>
    <source>
        <strain evidence="2 3">Tam10B</strain>
    </source>
</reference>
<sequence length="468" mass="51480">MPFGIRIQSRSDYLFYLALALLPVDGTVIGIYMPFWTPISPWLFLLYAAANWRTIAKLIRSDLRHNGSAFPTPFILLPLVLIALSAFGWLTTAFHPVQALNSLLATASVAACFVSLYIAIQEKHLPWRPMVNILLAVYWLAFAVGVLQRVAVSLDITCIRDYFAHLMSREYITAESKWGGSRPQFLFAEPSYIGMHLFGVLLPLHWMLRSKAPDLAYNLAALIITFATGAVLMGAGTRIILDSLVALTAVIVVATAWRQRESRHRGLLQLIGVVVLSVIAFAVNSRLSSIAENGAEGDGSFFARVWQSLGVLCGLAKHPMHLLFGFGAGNLSDATHLGSGTAVHALQLLGFSANNVFKAEQWYANVTPNNMFTMSAYTSFLGEFGLIGLAVLISLVISQVTDAHAWSKTTICWLLLVAYLYTQFEGYAFYALPLFVWRTCIQAGNSTHIVTRANDRGRSTIPESVEAQ</sequence>
<evidence type="ECO:0000256" key="1">
    <source>
        <dbReference type="SAM" id="Phobius"/>
    </source>
</evidence>
<dbReference type="Proteomes" id="UP000215433">
    <property type="component" value="Unassembled WGS sequence"/>
</dbReference>
<proteinExistence type="predicted"/>
<feature type="transmembrane region" description="Helical" evidence="1">
    <location>
        <begin position="239"/>
        <end position="257"/>
    </location>
</feature>
<comment type="caution">
    <text evidence="2">The sequence shown here is derived from an EMBL/GenBank/DDBJ whole genome shotgun (WGS) entry which is preliminary data.</text>
</comment>
<keyword evidence="1" id="KW-1133">Transmembrane helix</keyword>
<protein>
    <submittedName>
        <fullName evidence="2">Uncharacterized protein</fullName>
    </submittedName>
</protein>
<evidence type="ECO:0000313" key="3">
    <source>
        <dbReference type="Proteomes" id="UP000215433"/>
    </source>
</evidence>
<feature type="transmembrane region" description="Helical" evidence="1">
    <location>
        <begin position="12"/>
        <end position="33"/>
    </location>
</feature>
<feature type="transmembrane region" description="Helical" evidence="1">
    <location>
        <begin position="68"/>
        <end position="90"/>
    </location>
</feature>
<keyword evidence="1" id="KW-0472">Membrane</keyword>
<feature type="transmembrane region" description="Helical" evidence="1">
    <location>
        <begin position="39"/>
        <end position="56"/>
    </location>
</feature>
<dbReference type="RefSeq" id="WP_143248547.1">
    <property type="nucleotide sequence ID" value="NZ_NEWD01000009.1"/>
</dbReference>
<feature type="transmembrane region" description="Helical" evidence="1">
    <location>
        <begin position="410"/>
        <end position="430"/>
    </location>
</feature>
<feature type="transmembrane region" description="Helical" evidence="1">
    <location>
        <begin position="132"/>
        <end position="152"/>
    </location>
</feature>
<evidence type="ECO:0000313" key="2">
    <source>
        <dbReference type="EMBL" id="OXN00721.1"/>
    </source>
</evidence>
<keyword evidence="3" id="KW-1185">Reference proteome</keyword>
<feature type="transmembrane region" description="Helical" evidence="1">
    <location>
        <begin position="215"/>
        <end position="233"/>
    </location>
</feature>
<dbReference type="EMBL" id="NEWD01000009">
    <property type="protein sequence ID" value="OXN00721.1"/>
    <property type="molecule type" value="Genomic_DNA"/>
</dbReference>
<feature type="transmembrane region" description="Helical" evidence="1">
    <location>
        <begin position="191"/>
        <end position="208"/>
    </location>
</feature>
<keyword evidence="1" id="KW-0812">Transmembrane</keyword>
<accession>A0A229VYM7</accession>
<feature type="transmembrane region" description="Helical" evidence="1">
    <location>
        <begin position="266"/>
        <end position="283"/>
    </location>
</feature>
<name>A0A229VYM7_9BIFI</name>